<dbReference type="KEGG" id="vga:BSQ33_19435"/>
<gene>
    <name evidence="2" type="ORF">BSQ33_19435</name>
</gene>
<dbReference type="PANTHER" id="PTHR11102:SF160">
    <property type="entry name" value="ERAD-ASSOCIATED E3 UBIQUITIN-PROTEIN LIGASE COMPONENT HRD3"/>
    <property type="match status" value="1"/>
</dbReference>
<proteinExistence type="predicted"/>
<evidence type="ECO:0000313" key="2">
    <source>
        <dbReference type="EMBL" id="ASA57890.1"/>
    </source>
</evidence>
<protein>
    <recommendedName>
        <fullName evidence="4">Sel1 repeat family protein</fullName>
    </recommendedName>
</protein>
<dbReference type="Pfam" id="PF08238">
    <property type="entry name" value="Sel1"/>
    <property type="match status" value="3"/>
</dbReference>
<sequence length="390" mass="44905">MLKILKPFYIVCVILWLTACASQTVLEKYKKKADQGDPKSQLMVGDEYYFGSKTQPVNKELGVKYYTLSAEGGNSDAAFNLGRIYEKEGKNEKAVHYYKLSADAGNLKAQDNLGIMYQYGRGVPKDIKKAESLYRQALENGSEYSQLNLAILYKDTQRIDKSIEEFKTIATSPETSVITKRHKKAIAFNLMNLYLSQKDDRNAYIWGAVSVLSGYFDSENENIEKEIEQYETLANQLTDEEKNELAKDVMLIEYKVFQQFDSMIKKRENYRLSDGLIRLSGDETLKFVVDSVMLNKKLHVALSYYKDKTDDNSRINYAIGKLKMAAYNISIGAIYMNYYYALKGIEEAIDILNKYDRSNISHIKRSSAIKLDIVRRVWNYQEKLYKNLNG</sequence>
<dbReference type="PROSITE" id="PS51257">
    <property type="entry name" value="PROKAR_LIPOPROTEIN"/>
    <property type="match status" value="1"/>
</dbReference>
<dbReference type="SMART" id="SM00671">
    <property type="entry name" value="SEL1"/>
    <property type="match status" value="3"/>
</dbReference>
<dbReference type="OrthoDB" id="6114904at2"/>
<dbReference type="PANTHER" id="PTHR11102">
    <property type="entry name" value="SEL-1-LIKE PROTEIN"/>
    <property type="match status" value="1"/>
</dbReference>
<dbReference type="AlphaFoldDB" id="A0A1Z2SL52"/>
<accession>A0A1Z2SL52</accession>
<dbReference type="Proteomes" id="UP000196708">
    <property type="component" value="Chromosome 2"/>
</dbReference>
<evidence type="ECO:0000256" key="1">
    <source>
        <dbReference type="SAM" id="Coils"/>
    </source>
</evidence>
<dbReference type="InterPro" id="IPR011990">
    <property type="entry name" value="TPR-like_helical_dom_sf"/>
</dbReference>
<dbReference type="SUPFAM" id="SSF81901">
    <property type="entry name" value="HCP-like"/>
    <property type="match status" value="1"/>
</dbReference>
<dbReference type="RefSeq" id="WP_088134987.1">
    <property type="nucleotide sequence ID" value="NZ_CP018836.1"/>
</dbReference>
<dbReference type="InterPro" id="IPR050767">
    <property type="entry name" value="Sel1_AlgK"/>
</dbReference>
<keyword evidence="1" id="KW-0175">Coiled coil</keyword>
<evidence type="ECO:0000313" key="3">
    <source>
        <dbReference type="Proteomes" id="UP000196708"/>
    </source>
</evidence>
<feature type="coiled-coil region" evidence="1">
    <location>
        <begin position="216"/>
        <end position="247"/>
    </location>
</feature>
<dbReference type="EMBL" id="CP018836">
    <property type="protein sequence ID" value="ASA57890.1"/>
    <property type="molecule type" value="Genomic_DNA"/>
</dbReference>
<evidence type="ECO:0008006" key="4">
    <source>
        <dbReference type="Google" id="ProtNLM"/>
    </source>
</evidence>
<dbReference type="Gene3D" id="1.25.40.10">
    <property type="entry name" value="Tetratricopeptide repeat domain"/>
    <property type="match status" value="1"/>
</dbReference>
<organism evidence="2 3">
    <name type="scientific">Vibrio gazogenes</name>
    <dbReference type="NCBI Taxonomy" id="687"/>
    <lineage>
        <taxon>Bacteria</taxon>
        <taxon>Pseudomonadati</taxon>
        <taxon>Pseudomonadota</taxon>
        <taxon>Gammaproteobacteria</taxon>
        <taxon>Vibrionales</taxon>
        <taxon>Vibrionaceae</taxon>
        <taxon>Vibrio</taxon>
    </lineage>
</organism>
<dbReference type="InterPro" id="IPR006597">
    <property type="entry name" value="Sel1-like"/>
</dbReference>
<name>A0A1Z2SL52_VIBGA</name>
<reference evidence="2 3" key="1">
    <citation type="submission" date="2016-12" db="EMBL/GenBank/DDBJ databases">
        <authorList>
            <person name="Song W.-J."/>
            <person name="Kurnit D.M."/>
        </authorList>
    </citation>
    <scope>NUCLEOTIDE SEQUENCE [LARGE SCALE GENOMIC DNA]</scope>
    <source>
        <strain evidence="2 3">ATCC 43942</strain>
    </source>
</reference>